<dbReference type="Gene3D" id="3.40.1010.10">
    <property type="entry name" value="Cobalt-precorrin-4 Transmethylase, Domain 1"/>
    <property type="match status" value="1"/>
</dbReference>
<evidence type="ECO:0000259" key="10">
    <source>
        <dbReference type="Pfam" id="PF00590"/>
    </source>
</evidence>
<dbReference type="PANTHER" id="PTHR10882">
    <property type="entry name" value="DIPHTHINE SYNTHASE"/>
    <property type="match status" value="1"/>
</dbReference>
<dbReference type="SUPFAM" id="SSF53790">
    <property type="entry name" value="Tetrapyrrole methylase"/>
    <property type="match status" value="1"/>
</dbReference>
<gene>
    <name evidence="11" type="primary">DPH5</name>
    <name evidence="11" type="ORF">HPULCUR_006690</name>
</gene>
<sequence length="357" mass="40102">MASLKERKASFYLDQGSAPNQLNYSTNFMSYKGTPIDNNQGAYDGLTVWEQIDDGVQFTATRKFLMAVPIGLFFMLYVIGLGLGDEKDITVKGLEAVKSSSRIYLEAYTSILTIGKEKLEEYYGKEVVIADREMVESESDVILADADKVDVSFLVVGDPYGATTHTDLVIRARELNIPVKVIHNASIMNAIGACGLQLYNFGQTISIVFFTETWRPDSFYDRVKENHQIGLHTLCLLDIKVKEQSIENMTRGRLIYEPPRYMTVNEAVEQLLEIEEKRDEGICKPDSLAIGCARIGTDTQKIVAGTLEELVNVDFGGPLHSLVLIGSRMHEMEAEFVKEYAYNLDTFNAIVKRDYVH</sequence>
<dbReference type="InterPro" id="IPR004551">
    <property type="entry name" value="Dphthn_synthase"/>
</dbReference>
<dbReference type="Proteomes" id="UP001476247">
    <property type="component" value="Unassembled WGS sequence"/>
</dbReference>
<dbReference type="EMBL" id="BAABUJ010000018">
    <property type="protein sequence ID" value="GAA5801245.1"/>
    <property type="molecule type" value="Genomic_DNA"/>
</dbReference>
<dbReference type="CDD" id="cd11647">
    <property type="entry name" value="DHP5_DphB"/>
    <property type="match status" value="1"/>
</dbReference>
<dbReference type="EC" id="2.1.1.314" evidence="4"/>
<comment type="function">
    <text evidence="1">S-adenosyl-L-methionine-dependent methyltransferase that catalyzes four methylations of the modified target histidine residue in translation elongation factor 2 (EF-2), to form an intermediate called diphthine methyl ester. The four successive methylation reactions represent the second step of diphthamide biosynthesis.</text>
</comment>
<feature type="transmembrane region" description="Helical" evidence="9">
    <location>
        <begin position="64"/>
        <end position="84"/>
    </location>
</feature>
<comment type="pathway">
    <text evidence="2">Protein modification; peptidyl-diphthamide biosynthesis.</text>
</comment>
<name>A0ABP9Y3X0_9FUNG</name>
<feature type="domain" description="Tetrapyrrole methylase" evidence="10">
    <location>
        <begin position="75"/>
        <end position="310"/>
    </location>
</feature>
<dbReference type="InterPro" id="IPR014777">
    <property type="entry name" value="4pyrrole_Mease_sub1"/>
</dbReference>
<keyword evidence="9" id="KW-0812">Transmembrane</keyword>
<evidence type="ECO:0000256" key="1">
    <source>
        <dbReference type="ARBA" id="ARBA00004006"/>
    </source>
</evidence>
<proteinExistence type="inferred from homology"/>
<comment type="catalytic activity">
    <reaction evidence="8">
        <text>2-[(3S)-amino-3-carboxypropyl]-L-histidyl-[translation elongation factor 2] + 4 S-adenosyl-L-methionine = diphthine methyl ester-[translation elongation factor 2] + 4 S-adenosyl-L-homocysteine + 3 H(+)</text>
        <dbReference type="Rhea" id="RHEA:42652"/>
        <dbReference type="Rhea" id="RHEA-COMP:9749"/>
        <dbReference type="Rhea" id="RHEA-COMP:10173"/>
        <dbReference type="ChEBI" id="CHEBI:15378"/>
        <dbReference type="ChEBI" id="CHEBI:57856"/>
        <dbReference type="ChEBI" id="CHEBI:59789"/>
        <dbReference type="ChEBI" id="CHEBI:73995"/>
        <dbReference type="ChEBI" id="CHEBI:79005"/>
        <dbReference type="EC" id="2.1.1.314"/>
    </reaction>
</comment>
<reference evidence="11 12" key="1">
    <citation type="submission" date="2024-04" db="EMBL/GenBank/DDBJ databases">
        <title>genome sequences of Mucor flavus KT1a and Helicostylum pulchrum KT1b strains isolation_sourced from the surface of a dry-aged beef.</title>
        <authorList>
            <person name="Toyotome T."/>
            <person name="Hosono M."/>
            <person name="Torimaru M."/>
            <person name="Fukuda K."/>
            <person name="Mikami N."/>
        </authorList>
    </citation>
    <scope>NUCLEOTIDE SEQUENCE [LARGE SCALE GENOMIC DNA]</scope>
    <source>
        <strain evidence="11 12">KT1b</strain>
    </source>
</reference>
<evidence type="ECO:0000256" key="4">
    <source>
        <dbReference type="ARBA" id="ARBA00011927"/>
    </source>
</evidence>
<keyword evidence="9" id="KW-0472">Membrane</keyword>
<evidence type="ECO:0000256" key="6">
    <source>
        <dbReference type="ARBA" id="ARBA00022679"/>
    </source>
</evidence>
<evidence type="ECO:0000256" key="2">
    <source>
        <dbReference type="ARBA" id="ARBA00005156"/>
    </source>
</evidence>
<organism evidence="11 12">
    <name type="scientific">Helicostylum pulchrum</name>
    <dbReference type="NCBI Taxonomy" id="562976"/>
    <lineage>
        <taxon>Eukaryota</taxon>
        <taxon>Fungi</taxon>
        <taxon>Fungi incertae sedis</taxon>
        <taxon>Mucoromycota</taxon>
        <taxon>Mucoromycotina</taxon>
        <taxon>Mucoromycetes</taxon>
        <taxon>Mucorales</taxon>
        <taxon>Mucorineae</taxon>
        <taxon>Mucoraceae</taxon>
        <taxon>Helicostylum</taxon>
    </lineage>
</organism>
<comment type="similarity">
    <text evidence="3">Belongs to the diphthine synthase family.</text>
</comment>
<accession>A0ABP9Y3X0</accession>
<comment type="caution">
    <text evidence="11">The sequence shown here is derived from an EMBL/GenBank/DDBJ whole genome shotgun (WGS) entry which is preliminary data.</text>
</comment>
<keyword evidence="12" id="KW-1185">Reference proteome</keyword>
<evidence type="ECO:0000256" key="7">
    <source>
        <dbReference type="ARBA" id="ARBA00022691"/>
    </source>
</evidence>
<keyword evidence="9" id="KW-1133">Transmembrane helix</keyword>
<evidence type="ECO:0000256" key="3">
    <source>
        <dbReference type="ARBA" id="ARBA00006729"/>
    </source>
</evidence>
<dbReference type="HAMAP" id="MF_01084">
    <property type="entry name" value="Diphthine_synth"/>
    <property type="match status" value="1"/>
</dbReference>
<evidence type="ECO:0000256" key="5">
    <source>
        <dbReference type="ARBA" id="ARBA00022603"/>
    </source>
</evidence>
<keyword evidence="6" id="KW-0808">Transferase</keyword>
<dbReference type="Gene3D" id="3.30.950.10">
    <property type="entry name" value="Methyltransferase, Cobalt-precorrin-4 Transmethylase, Domain 2"/>
    <property type="match status" value="1"/>
</dbReference>
<dbReference type="Pfam" id="PF00590">
    <property type="entry name" value="TP_methylase"/>
    <property type="match status" value="1"/>
</dbReference>
<protein>
    <recommendedName>
        <fullName evidence="4">diphthine methyl ester synthase</fullName>
        <ecNumber evidence="4">2.1.1.314</ecNumber>
    </recommendedName>
</protein>
<evidence type="ECO:0000313" key="11">
    <source>
        <dbReference type="EMBL" id="GAA5801245.1"/>
    </source>
</evidence>
<evidence type="ECO:0000256" key="8">
    <source>
        <dbReference type="ARBA" id="ARBA00048752"/>
    </source>
</evidence>
<dbReference type="InterPro" id="IPR000878">
    <property type="entry name" value="4pyrrol_Mease"/>
</dbReference>
<dbReference type="PANTHER" id="PTHR10882:SF0">
    <property type="entry name" value="DIPHTHINE METHYL ESTER SYNTHASE"/>
    <property type="match status" value="1"/>
</dbReference>
<dbReference type="NCBIfam" id="TIGR00522">
    <property type="entry name" value="dph5"/>
    <property type="match status" value="1"/>
</dbReference>
<dbReference type="InterPro" id="IPR014776">
    <property type="entry name" value="4pyrrole_Mease_sub2"/>
</dbReference>
<keyword evidence="7" id="KW-0949">S-adenosyl-L-methionine</keyword>
<keyword evidence="5" id="KW-0489">Methyltransferase</keyword>
<evidence type="ECO:0000313" key="12">
    <source>
        <dbReference type="Proteomes" id="UP001476247"/>
    </source>
</evidence>
<evidence type="ECO:0000256" key="9">
    <source>
        <dbReference type="SAM" id="Phobius"/>
    </source>
</evidence>
<dbReference type="InterPro" id="IPR035996">
    <property type="entry name" value="4pyrrol_Methylase_sf"/>
</dbReference>